<feature type="transmembrane region" description="Helical" evidence="1">
    <location>
        <begin position="64"/>
        <end position="83"/>
    </location>
</feature>
<keyword evidence="1" id="KW-0812">Transmembrane</keyword>
<reference evidence="2 3" key="1">
    <citation type="submission" date="2024-02" db="EMBL/GenBank/DDBJ databases">
        <title>New especies of Spiribacter isolated from saline water.</title>
        <authorList>
            <person name="Leon M.J."/>
            <person name="De La Haba R."/>
            <person name="Sanchez-Porro C."/>
            <person name="Ventosa A."/>
        </authorList>
    </citation>
    <scope>NUCLEOTIDE SEQUENCE [LARGE SCALE GENOMIC DNA]</scope>
    <source>
        <strain evidence="3">ag22IC4-227</strain>
    </source>
</reference>
<dbReference type="EMBL" id="JBAKFJ010000004">
    <property type="protein sequence ID" value="MEX0387428.1"/>
    <property type="molecule type" value="Genomic_DNA"/>
</dbReference>
<evidence type="ECO:0008006" key="4">
    <source>
        <dbReference type="Google" id="ProtNLM"/>
    </source>
</evidence>
<feature type="transmembrane region" description="Helical" evidence="1">
    <location>
        <begin position="191"/>
        <end position="213"/>
    </location>
</feature>
<evidence type="ECO:0000256" key="1">
    <source>
        <dbReference type="SAM" id="Phobius"/>
    </source>
</evidence>
<dbReference type="Proteomes" id="UP001556653">
    <property type="component" value="Unassembled WGS sequence"/>
</dbReference>
<comment type="caution">
    <text evidence="2">The sequence shown here is derived from an EMBL/GenBank/DDBJ whole genome shotgun (WGS) entry which is preliminary data.</text>
</comment>
<feature type="transmembrane region" description="Helical" evidence="1">
    <location>
        <begin position="219"/>
        <end position="237"/>
    </location>
</feature>
<feature type="transmembrane region" description="Helical" evidence="1">
    <location>
        <begin position="104"/>
        <end position="121"/>
    </location>
</feature>
<keyword evidence="3" id="KW-1185">Reference proteome</keyword>
<evidence type="ECO:0000313" key="3">
    <source>
        <dbReference type="Proteomes" id="UP001556653"/>
    </source>
</evidence>
<gene>
    <name evidence="2" type="ORF">V6X64_10575</name>
</gene>
<keyword evidence="1" id="KW-0472">Membrane</keyword>
<accession>A0ABV3SD90</accession>
<feature type="transmembrane region" description="Helical" evidence="1">
    <location>
        <begin position="162"/>
        <end position="179"/>
    </location>
</feature>
<dbReference type="RefSeq" id="WP_367968127.1">
    <property type="nucleotide sequence ID" value="NZ_JBAKFJ010000004.1"/>
</dbReference>
<sequence length="431" mass="49241">MIYILLMVMPAATVFFIRGRSFKDYFLSYAFFYINFFYLFPFFVLYLEGNLNYLGNQVIPDKQLLMIVCFFVFLSGFLLIDLISSQSKKRNGRRNNNYYNFKKIGYKLGVFGVVISAFFLLEQSLDVIYSVDGANARYSRVADGVRAEDILFDLLFRYFKSYFYYGALIALIVAGYRKWALLLVILSILEAILAGGGRFHIGFQILILFHLVFAVRPAYAVFSLSALLLFFLPLIHFGKSIVFDLSVNRSFPDIVSSLRQAPGIEELVVSFSHPFVSMYKSEVLINEIGYRYFYDILQGPLFFLKIFGLDFGDSITYLNTGVLVGEKISMVPPGFVAFGFLQAGVFGVFVSGILYRLLGYLGELVIRRLNAKQDSGVYFILAFPLANSFYHGDFRIFTTSIFLHLFVVYFVAKMALIPLPFRSRPVLDEGK</sequence>
<protein>
    <recommendedName>
        <fullName evidence="4">Oligosaccharide repeat unit polymerase</fullName>
    </recommendedName>
</protein>
<evidence type="ECO:0000313" key="2">
    <source>
        <dbReference type="EMBL" id="MEX0387428.1"/>
    </source>
</evidence>
<feature type="transmembrane region" description="Helical" evidence="1">
    <location>
        <begin position="335"/>
        <end position="355"/>
    </location>
</feature>
<organism evidence="2 3">
    <name type="scientific">Spiribacter onubensis</name>
    <dbReference type="NCBI Taxonomy" id="3122420"/>
    <lineage>
        <taxon>Bacteria</taxon>
        <taxon>Pseudomonadati</taxon>
        <taxon>Pseudomonadota</taxon>
        <taxon>Gammaproteobacteria</taxon>
        <taxon>Chromatiales</taxon>
        <taxon>Ectothiorhodospiraceae</taxon>
        <taxon>Spiribacter</taxon>
    </lineage>
</organism>
<feature type="transmembrane region" description="Helical" evidence="1">
    <location>
        <begin position="25"/>
        <end position="44"/>
    </location>
</feature>
<name>A0ABV3SD90_9GAMM</name>
<feature type="transmembrane region" description="Helical" evidence="1">
    <location>
        <begin position="402"/>
        <end position="421"/>
    </location>
</feature>
<proteinExistence type="predicted"/>
<keyword evidence="1" id="KW-1133">Transmembrane helix</keyword>